<evidence type="ECO:0000256" key="5">
    <source>
        <dbReference type="ARBA" id="ARBA00022825"/>
    </source>
</evidence>
<feature type="active site" description="Charge relay system" evidence="6">
    <location>
        <position position="397"/>
    </location>
</feature>
<dbReference type="InterPro" id="IPR017317">
    <property type="entry name" value="Pept_S8_subtilisin_bacteroid-2"/>
</dbReference>
<sequence length="539" mass="58981">MKFKLLVFFWFVLFSTFAQTEDAWVYFADKPDETYFMANPLEMLSQKALDRRTTQNIVLETNDIPISQSYISQISNVTGVTIMAKSKWLNALHVRGSFTDLQALTTLSFVTEVRFANHSLNLRIANNSQTEKTTTLQNKWDVSVMYNYGGASNQVQMLNAHLLHQQDYTGSGKTVAVLDSGFIGVNTAQSFQNLFANNLILGGYNFPDRNTNFYTRHNHGTNVLSTMGGYVDNQLVGTAPNAAYYLFITEDVNSENPVEESYWVEAAEMADSLGVDIINSSLGYGQYDNPNYSYNYAQRNGQVGFASRGASIAFSKGIVCVLSAGNSGATSEPHVGIPADATNVLTVGAVTSTESYASFSSIGPTSDTRIKPDVAALGVAATISDTSGNITAASGTSFSSPILAGAIASFWSAVPSLTAAEVIQYVKESADQFQNPDNFKGYGVPDFQLALMNALNIESFEKSQLTLYPNPVQDNLYLNLPHNTKGSFVLYDFLGKKILETTLNQDNTILTLSELHSGVYLYDFSTNNSKLRGKIIKQK</sequence>
<dbReference type="PANTHER" id="PTHR43806">
    <property type="entry name" value="PEPTIDASE S8"/>
    <property type="match status" value="1"/>
</dbReference>
<accession>A0ABW5YRA2</accession>
<evidence type="ECO:0000256" key="6">
    <source>
        <dbReference type="PROSITE-ProRule" id="PRU01240"/>
    </source>
</evidence>
<protein>
    <submittedName>
        <fullName evidence="10">S8 family serine peptidase</fullName>
    </submittedName>
</protein>
<dbReference type="InterPro" id="IPR023827">
    <property type="entry name" value="Peptidase_S8_Asp-AS"/>
</dbReference>
<keyword evidence="3 7" id="KW-0732">Signal</keyword>
<dbReference type="PANTHER" id="PTHR43806:SF67">
    <property type="entry name" value="EGF-LIKE DOMAIN-CONTAINING PROTEIN"/>
    <property type="match status" value="1"/>
</dbReference>
<evidence type="ECO:0000256" key="1">
    <source>
        <dbReference type="ARBA" id="ARBA00011073"/>
    </source>
</evidence>
<evidence type="ECO:0000259" key="9">
    <source>
        <dbReference type="Pfam" id="PF18962"/>
    </source>
</evidence>
<evidence type="ECO:0000313" key="10">
    <source>
        <dbReference type="EMBL" id="MFD2892915.1"/>
    </source>
</evidence>
<dbReference type="Gene3D" id="3.40.50.200">
    <property type="entry name" value="Peptidase S8/S53 domain"/>
    <property type="match status" value="1"/>
</dbReference>
<dbReference type="InterPro" id="IPR015500">
    <property type="entry name" value="Peptidase_S8_subtilisin-rel"/>
</dbReference>
<dbReference type="Pfam" id="PF18962">
    <property type="entry name" value="Por_Secre_tail"/>
    <property type="match status" value="1"/>
</dbReference>
<dbReference type="PROSITE" id="PS00136">
    <property type="entry name" value="SUBTILASE_ASP"/>
    <property type="match status" value="1"/>
</dbReference>
<keyword evidence="5 6" id="KW-0720">Serine protease</keyword>
<dbReference type="Proteomes" id="UP001597534">
    <property type="component" value="Unassembled WGS sequence"/>
</dbReference>
<dbReference type="PRINTS" id="PR00723">
    <property type="entry name" value="SUBTILISIN"/>
</dbReference>
<dbReference type="PIRSF" id="PIRSF037903">
    <property type="entry name" value="Subtilisin_rel_GFO_2223"/>
    <property type="match status" value="1"/>
</dbReference>
<feature type="domain" description="Peptidase S8/S53" evidence="8">
    <location>
        <begin position="170"/>
        <end position="443"/>
    </location>
</feature>
<dbReference type="EMBL" id="JBHUPC010000020">
    <property type="protein sequence ID" value="MFD2892915.1"/>
    <property type="molecule type" value="Genomic_DNA"/>
</dbReference>
<feature type="domain" description="Secretion system C-terminal sorting" evidence="9">
    <location>
        <begin position="467"/>
        <end position="536"/>
    </location>
</feature>
<dbReference type="InterPro" id="IPR026444">
    <property type="entry name" value="Secre_tail"/>
</dbReference>
<keyword evidence="11" id="KW-1185">Reference proteome</keyword>
<dbReference type="InterPro" id="IPR050131">
    <property type="entry name" value="Peptidase_S8_subtilisin-like"/>
</dbReference>
<organism evidence="10 11">
    <name type="scientific">Flavobacterium chuncheonense</name>
    <dbReference type="NCBI Taxonomy" id="2026653"/>
    <lineage>
        <taxon>Bacteria</taxon>
        <taxon>Pseudomonadati</taxon>
        <taxon>Bacteroidota</taxon>
        <taxon>Flavobacteriia</taxon>
        <taxon>Flavobacteriales</taxon>
        <taxon>Flavobacteriaceae</taxon>
        <taxon>Flavobacterium</taxon>
    </lineage>
</organism>
<keyword evidence="2 6" id="KW-0645">Protease</keyword>
<evidence type="ECO:0000256" key="7">
    <source>
        <dbReference type="SAM" id="SignalP"/>
    </source>
</evidence>
<dbReference type="Pfam" id="PF00082">
    <property type="entry name" value="Peptidase_S8"/>
    <property type="match status" value="1"/>
</dbReference>
<dbReference type="NCBIfam" id="TIGR04183">
    <property type="entry name" value="Por_Secre_tail"/>
    <property type="match status" value="1"/>
</dbReference>
<reference evidence="11" key="1">
    <citation type="journal article" date="2019" name="Int. J. Syst. Evol. Microbiol.">
        <title>The Global Catalogue of Microorganisms (GCM) 10K type strain sequencing project: providing services to taxonomists for standard genome sequencing and annotation.</title>
        <authorList>
            <consortium name="The Broad Institute Genomics Platform"/>
            <consortium name="The Broad Institute Genome Sequencing Center for Infectious Disease"/>
            <person name="Wu L."/>
            <person name="Ma J."/>
        </authorList>
    </citation>
    <scope>NUCLEOTIDE SEQUENCE [LARGE SCALE GENOMIC DNA]</scope>
    <source>
        <strain evidence="11">KCTC 22671</strain>
    </source>
</reference>
<comment type="caution">
    <text evidence="10">The sequence shown here is derived from an EMBL/GenBank/DDBJ whole genome shotgun (WGS) entry which is preliminary data.</text>
</comment>
<gene>
    <name evidence="10" type="ORF">ACFS5J_12915</name>
</gene>
<evidence type="ECO:0000313" key="11">
    <source>
        <dbReference type="Proteomes" id="UP001597534"/>
    </source>
</evidence>
<evidence type="ECO:0000256" key="4">
    <source>
        <dbReference type="ARBA" id="ARBA00022801"/>
    </source>
</evidence>
<dbReference type="PROSITE" id="PS51892">
    <property type="entry name" value="SUBTILASE"/>
    <property type="match status" value="1"/>
</dbReference>
<keyword evidence="4 6" id="KW-0378">Hydrolase</keyword>
<name>A0ABW5YRA2_9FLAO</name>
<dbReference type="SUPFAM" id="SSF52743">
    <property type="entry name" value="Subtilisin-like"/>
    <property type="match status" value="1"/>
</dbReference>
<dbReference type="CDD" id="cd07493">
    <property type="entry name" value="Peptidases_S8_9"/>
    <property type="match status" value="1"/>
</dbReference>
<feature type="chain" id="PRO_5045301058" evidence="7">
    <location>
        <begin position="21"/>
        <end position="539"/>
    </location>
</feature>
<evidence type="ECO:0000259" key="8">
    <source>
        <dbReference type="Pfam" id="PF00082"/>
    </source>
</evidence>
<comment type="similarity">
    <text evidence="1 6">Belongs to the peptidase S8 family.</text>
</comment>
<evidence type="ECO:0000256" key="2">
    <source>
        <dbReference type="ARBA" id="ARBA00022670"/>
    </source>
</evidence>
<dbReference type="InterPro" id="IPR000209">
    <property type="entry name" value="Peptidase_S8/S53_dom"/>
</dbReference>
<feature type="active site" description="Charge relay system" evidence="6">
    <location>
        <position position="179"/>
    </location>
</feature>
<feature type="signal peptide" evidence="7">
    <location>
        <begin position="1"/>
        <end position="20"/>
    </location>
</feature>
<feature type="active site" description="Charge relay system" evidence="6">
    <location>
        <position position="219"/>
    </location>
</feature>
<proteinExistence type="inferred from homology"/>
<evidence type="ECO:0000256" key="3">
    <source>
        <dbReference type="ARBA" id="ARBA00022729"/>
    </source>
</evidence>
<dbReference type="RefSeq" id="WP_379812648.1">
    <property type="nucleotide sequence ID" value="NZ_JBHUPC010000020.1"/>
</dbReference>
<dbReference type="InterPro" id="IPR036852">
    <property type="entry name" value="Peptidase_S8/S53_dom_sf"/>
</dbReference>